<feature type="domain" description="Amidohydrolase 3" evidence="6">
    <location>
        <begin position="287"/>
        <end position="423"/>
    </location>
</feature>
<dbReference type="GO" id="GO:0005737">
    <property type="term" value="C:cytoplasm"/>
    <property type="evidence" value="ECO:0007669"/>
    <property type="project" value="TreeGrafter"/>
</dbReference>
<dbReference type="InterPro" id="IPR011059">
    <property type="entry name" value="Metal-dep_hydrolase_composite"/>
</dbReference>
<protein>
    <submittedName>
        <fullName evidence="8">Dihydroorotase</fullName>
        <ecNumber evidence="8">3.5.2.3</ecNumber>
    </submittedName>
</protein>
<proteinExistence type="inferred from homology"/>
<evidence type="ECO:0000256" key="1">
    <source>
        <dbReference type="ARBA" id="ARBA00001947"/>
    </source>
</evidence>
<keyword evidence="3 8" id="KW-0378">Hydrolase</keyword>
<keyword evidence="2" id="KW-0479">Metal-binding</keyword>
<accession>A0A3B1DMI0</accession>
<dbReference type="EC" id="3.5.2.3" evidence="8"/>
<dbReference type="NCBIfam" id="TIGR00857">
    <property type="entry name" value="pyrC_multi"/>
    <property type="match status" value="1"/>
</dbReference>
<evidence type="ECO:0000256" key="2">
    <source>
        <dbReference type="ARBA" id="ARBA00022723"/>
    </source>
</evidence>
<dbReference type="InterPro" id="IPR004722">
    <property type="entry name" value="DHOase"/>
</dbReference>
<dbReference type="EMBL" id="UOGJ01000148">
    <property type="protein sequence ID" value="VAX38013.1"/>
    <property type="molecule type" value="Genomic_DNA"/>
</dbReference>
<dbReference type="HAMAP" id="MF_00220_B">
    <property type="entry name" value="PyrC_classI_B"/>
    <property type="match status" value="1"/>
</dbReference>
<dbReference type="Pfam" id="PF07969">
    <property type="entry name" value="Amidohydro_3"/>
    <property type="match status" value="1"/>
</dbReference>
<dbReference type="Pfam" id="PF12890">
    <property type="entry name" value="DHOase"/>
    <property type="match status" value="1"/>
</dbReference>
<dbReference type="Gene3D" id="2.30.40.10">
    <property type="entry name" value="Urease, subunit C, domain 1"/>
    <property type="match status" value="1"/>
</dbReference>
<comment type="cofactor">
    <cofactor evidence="1">
        <name>Zn(2+)</name>
        <dbReference type="ChEBI" id="CHEBI:29105"/>
    </cofactor>
</comment>
<keyword evidence="4" id="KW-0862">Zinc</keyword>
<dbReference type="SUPFAM" id="SSF51556">
    <property type="entry name" value="Metallo-dependent hydrolases"/>
    <property type="match status" value="1"/>
</dbReference>
<sequence length="425" mass="46081">MSLLIKNAIIVNADKMAKKPQDILIEKGKIVQVSDVIKKDNVKVLDAKDKLVMPGLIDIHVHFREPGQEHKETIETGSQSAAKGGFTTVMCMPNTEPTIDSAPIVASIIKEAKRVGLVNVLPIGAITKGRKNEELTNMFELRKAGCLALSDDGTCVSNSQLMKLAFQYSKMADVLLIQHCEDPLLSAGGVMNEGFVSTLLGLKGDPGVSESVIVARDIELAKYVDARIHLAHMSLRRSMDLIRVAKSQGVQVTAEACPHHFTITDETVKSFNTNAKVNPPLRTKDDVEAVKEAIKDGTIDCIVTDHAPHTPEDKERGFDHAPCGMVGLETSVGLTITELVNPKIISWTTMVDKMSTAPARIVGIENKGRIAEGLDGDITIIDPNAEWEVTLEDFVSKSNNSPFIGKKLQGKVQTTICAGKVVYQA</sequence>
<dbReference type="CDD" id="cd01317">
    <property type="entry name" value="DHOase_IIa"/>
    <property type="match status" value="1"/>
</dbReference>
<dbReference type="GO" id="GO:0004151">
    <property type="term" value="F:dihydroorotase activity"/>
    <property type="evidence" value="ECO:0007669"/>
    <property type="project" value="UniProtKB-EC"/>
</dbReference>
<dbReference type="GO" id="GO:0006145">
    <property type="term" value="P:purine nucleobase catabolic process"/>
    <property type="evidence" value="ECO:0007669"/>
    <property type="project" value="TreeGrafter"/>
</dbReference>
<dbReference type="AlphaFoldDB" id="A0A3B1DMI0"/>
<dbReference type="InterPro" id="IPR032466">
    <property type="entry name" value="Metal_Hydrolase"/>
</dbReference>
<dbReference type="GO" id="GO:0046872">
    <property type="term" value="F:metal ion binding"/>
    <property type="evidence" value="ECO:0007669"/>
    <property type="project" value="UniProtKB-KW"/>
</dbReference>
<gene>
    <name evidence="8" type="ORF">MNBD_UNCLBAC01-719</name>
</gene>
<dbReference type="PANTHER" id="PTHR43668">
    <property type="entry name" value="ALLANTOINASE"/>
    <property type="match status" value="1"/>
</dbReference>
<dbReference type="InterPro" id="IPR013108">
    <property type="entry name" value="Amidohydro_3"/>
</dbReference>
<dbReference type="Gene3D" id="3.20.20.140">
    <property type="entry name" value="Metal-dependent hydrolases"/>
    <property type="match status" value="1"/>
</dbReference>
<evidence type="ECO:0000259" key="6">
    <source>
        <dbReference type="Pfam" id="PF07969"/>
    </source>
</evidence>
<evidence type="ECO:0000256" key="3">
    <source>
        <dbReference type="ARBA" id="ARBA00022801"/>
    </source>
</evidence>
<dbReference type="GO" id="GO:0006221">
    <property type="term" value="P:pyrimidine nucleotide biosynthetic process"/>
    <property type="evidence" value="ECO:0007669"/>
    <property type="project" value="UniProtKB-KW"/>
</dbReference>
<organism evidence="8">
    <name type="scientific">hydrothermal vent metagenome</name>
    <dbReference type="NCBI Taxonomy" id="652676"/>
    <lineage>
        <taxon>unclassified sequences</taxon>
        <taxon>metagenomes</taxon>
        <taxon>ecological metagenomes</taxon>
    </lineage>
</organism>
<evidence type="ECO:0000259" key="7">
    <source>
        <dbReference type="Pfam" id="PF12890"/>
    </source>
</evidence>
<evidence type="ECO:0000313" key="8">
    <source>
        <dbReference type="EMBL" id="VAX38013.1"/>
    </source>
</evidence>
<keyword evidence="5" id="KW-0665">Pyrimidine biosynthesis</keyword>
<evidence type="ECO:0000256" key="5">
    <source>
        <dbReference type="ARBA" id="ARBA00022975"/>
    </source>
</evidence>
<dbReference type="InterPro" id="IPR024403">
    <property type="entry name" value="DHOase_cat"/>
</dbReference>
<reference evidence="8" key="1">
    <citation type="submission" date="2018-06" db="EMBL/GenBank/DDBJ databases">
        <authorList>
            <person name="Zhirakovskaya E."/>
        </authorList>
    </citation>
    <scope>NUCLEOTIDE SEQUENCE</scope>
</reference>
<dbReference type="InterPro" id="IPR050138">
    <property type="entry name" value="DHOase/Allantoinase_Hydrolase"/>
</dbReference>
<dbReference type="PROSITE" id="PS00482">
    <property type="entry name" value="DIHYDROOROTASE_1"/>
    <property type="match status" value="1"/>
</dbReference>
<dbReference type="InterPro" id="IPR002195">
    <property type="entry name" value="Dihydroorotase_CS"/>
</dbReference>
<feature type="domain" description="Dihydroorotase catalytic" evidence="7">
    <location>
        <begin position="50"/>
        <end position="235"/>
    </location>
</feature>
<evidence type="ECO:0000256" key="4">
    <source>
        <dbReference type="ARBA" id="ARBA00022833"/>
    </source>
</evidence>
<dbReference type="PANTHER" id="PTHR43668:SF2">
    <property type="entry name" value="ALLANTOINASE"/>
    <property type="match status" value="1"/>
</dbReference>
<name>A0A3B1DMI0_9ZZZZ</name>
<dbReference type="GO" id="GO:0004038">
    <property type="term" value="F:allantoinase activity"/>
    <property type="evidence" value="ECO:0007669"/>
    <property type="project" value="TreeGrafter"/>
</dbReference>
<dbReference type="SUPFAM" id="SSF51338">
    <property type="entry name" value="Composite domain of metallo-dependent hydrolases"/>
    <property type="match status" value="1"/>
</dbReference>
<dbReference type="PROSITE" id="PS00483">
    <property type="entry name" value="DIHYDROOROTASE_2"/>
    <property type="match status" value="1"/>
</dbReference>